<comment type="caution">
    <text evidence="6">The sequence shown here is derived from an EMBL/GenBank/DDBJ whole genome shotgun (WGS) entry which is preliminary data.</text>
</comment>
<dbReference type="eggNOG" id="COG3392">
    <property type="taxonomic scope" value="Bacteria"/>
</dbReference>
<dbReference type="OrthoDB" id="9805629at2"/>
<dbReference type="Pfam" id="PF02086">
    <property type="entry name" value="MethyltransfD12"/>
    <property type="match status" value="1"/>
</dbReference>
<comment type="catalytic activity">
    <reaction evidence="5">
        <text>a 2'-deoxyadenosine in DNA + S-adenosyl-L-methionine = an N(6)-methyl-2'-deoxyadenosine in DNA + S-adenosyl-L-homocysteine + H(+)</text>
        <dbReference type="Rhea" id="RHEA:15197"/>
        <dbReference type="Rhea" id="RHEA-COMP:12418"/>
        <dbReference type="Rhea" id="RHEA-COMP:12419"/>
        <dbReference type="ChEBI" id="CHEBI:15378"/>
        <dbReference type="ChEBI" id="CHEBI:57856"/>
        <dbReference type="ChEBI" id="CHEBI:59789"/>
        <dbReference type="ChEBI" id="CHEBI:90615"/>
        <dbReference type="ChEBI" id="CHEBI:90616"/>
        <dbReference type="EC" id="2.1.1.72"/>
    </reaction>
</comment>
<evidence type="ECO:0000256" key="3">
    <source>
        <dbReference type="ARBA" id="ARBA00022679"/>
    </source>
</evidence>
<dbReference type="EC" id="2.1.1.72" evidence="1"/>
<accession>A0A085B9J1</accession>
<reference evidence="6 7" key="1">
    <citation type="submission" date="2014-07" db="EMBL/GenBank/DDBJ databases">
        <title>Epilithonimonas lactis LMG 22401 Genome.</title>
        <authorList>
            <person name="Pipes S.E."/>
            <person name="Stropko S.J."/>
        </authorList>
    </citation>
    <scope>NUCLEOTIDE SEQUENCE [LARGE SCALE GENOMIC DNA]</scope>
    <source>
        <strain evidence="6 7">LMG 24401</strain>
    </source>
</reference>
<evidence type="ECO:0000256" key="5">
    <source>
        <dbReference type="ARBA" id="ARBA00047942"/>
    </source>
</evidence>
<proteinExistence type="predicted"/>
<dbReference type="InterPro" id="IPR029063">
    <property type="entry name" value="SAM-dependent_MTases_sf"/>
</dbReference>
<dbReference type="EMBL" id="JPLY01000005">
    <property type="protein sequence ID" value="KFC19136.1"/>
    <property type="molecule type" value="Genomic_DNA"/>
</dbReference>
<evidence type="ECO:0000313" key="7">
    <source>
        <dbReference type="Proteomes" id="UP000028623"/>
    </source>
</evidence>
<dbReference type="GO" id="GO:0003676">
    <property type="term" value="F:nucleic acid binding"/>
    <property type="evidence" value="ECO:0007669"/>
    <property type="project" value="InterPro"/>
</dbReference>
<dbReference type="RefSeq" id="WP_034978618.1">
    <property type="nucleotide sequence ID" value="NZ_FOFI01000005.1"/>
</dbReference>
<dbReference type="GO" id="GO:0032259">
    <property type="term" value="P:methylation"/>
    <property type="evidence" value="ECO:0007669"/>
    <property type="project" value="UniProtKB-KW"/>
</dbReference>
<dbReference type="PRINTS" id="PR00505">
    <property type="entry name" value="D12N6MTFRASE"/>
</dbReference>
<dbReference type="GO" id="GO:0009007">
    <property type="term" value="F:site-specific DNA-methyltransferase (adenine-specific) activity"/>
    <property type="evidence" value="ECO:0007669"/>
    <property type="project" value="UniProtKB-EC"/>
</dbReference>
<evidence type="ECO:0000256" key="4">
    <source>
        <dbReference type="ARBA" id="ARBA00022691"/>
    </source>
</evidence>
<dbReference type="SUPFAM" id="SSF53335">
    <property type="entry name" value="S-adenosyl-L-methionine-dependent methyltransferases"/>
    <property type="match status" value="1"/>
</dbReference>
<keyword evidence="2" id="KW-0489">Methyltransferase</keyword>
<dbReference type="AlphaFoldDB" id="A0A085B9J1"/>
<dbReference type="GO" id="GO:0009307">
    <property type="term" value="P:DNA restriction-modification system"/>
    <property type="evidence" value="ECO:0007669"/>
    <property type="project" value="InterPro"/>
</dbReference>
<evidence type="ECO:0000313" key="6">
    <source>
        <dbReference type="EMBL" id="KFC19136.1"/>
    </source>
</evidence>
<name>A0A085B9J1_9FLAO</name>
<protein>
    <recommendedName>
        <fullName evidence="1">site-specific DNA-methyltransferase (adenine-specific)</fullName>
        <ecNumber evidence="1">2.1.1.72</ecNumber>
    </recommendedName>
</protein>
<dbReference type="PROSITE" id="PS00092">
    <property type="entry name" value="N6_MTASE"/>
    <property type="match status" value="1"/>
</dbReference>
<dbReference type="InterPro" id="IPR012327">
    <property type="entry name" value="MeTrfase_D12"/>
</dbReference>
<evidence type="ECO:0000256" key="2">
    <source>
        <dbReference type="ARBA" id="ARBA00022603"/>
    </source>
</evidence>
<gene>
    <name evidence="6" type="ORF">IO89_16665</name>
</gene>
<dbReference type="STRING" id="421072.SAMN04488097_3361"/>
<keyword evidence="3" id="KW-0808">Transferase</keyword>
<organism evidence="6 7">
    <name type="scientific">Epilithonimonas lactis</name>
    <dbReference type="NCBI Taxonomy" id="421072"/>
    <lineage>
        <taxon>Bacteria</taxon>
        <taxon>Pseudomonadati</taxon>
        <taxon>Bacteroidota</taxon>
        <taxon>Flavobacteriia</taxon>
        <taxon>Flavobacteriales</taxon>
        <taxon>Weeksellaceae</taxon>
        <taxon>Chryseobacterium group</taxon>
        <taxon>Epilithonimonas</taxon>
    </lineage>
</organism>
<sequence length="329" mass="37869">MNYLGSKIRLSSFIYNVISNSVDQKLSDCSFFDLFAGTGAVGNCFYNKVKSIGYNDREYYSYVLNSAFYSEVGGRQYQLVLDELNQLEGVEGFIFQEYSESGTAGRLYFSANNGKKIDAMRLNIEQLFQCSEINEDLYILLIATLLVAADKIANTASVYCAYLKKLKKTATFTIELNPIKRAVRLIEYKVHKDDSNMLIKNIKGDILYLDPPYNAREYGSYYHLLNTISIYDTKFKPKGKTGIRSYETSRFCLKKEADKALLEILNTADFKHIFLSYNNEGFISSSRIKEMMTGLGYYQCSSIKYPRFKSHTDDRKSYTEESLHHLMKY</sequence>
<evidence type="ECO:0000256" key="1">
    <source>
        <dbReference type="ARBA" id="ARBA00011900"/>
    </source>
</evidence>
<keyword evidence="7" id="KW-1185">Reference proteome</keyword>
<dbReference type="InterPro" id="IPR002052">
    <property type="entry name" value="DNA_methylase_N6_adenine_CS"/>
</dbReference>
<keyword evidence="4" id="KW-0949">S-adenosyl-L-methionine</keyword>
<dbReference type="Proteomes" id="UP000028623">
    <property type="component" value="Unassembled WGS sequence"/>
</dbReference>